<evidence type="ECO:0000313" key="2">
    <source>
        <dbReference type="EMBL" id="ETD05699.1"/>
    </source>
</evidence>
<reference evidence="2 3" key="1">
    <citation type="submission" date="2013-07" db="EMBL/GenBank/DDBJ databases">
        <title>Isolation of Lactococcus garvieae strain TRF1 from the fecal material of a timber rattlesnake.</title>
        <authorList>
            <person name="McLaughlin R.W."/>
            <person name="Cochran P.A."/>
            <person name="Dowd S.E."/>
        </authorList>
    </citation>
    <scope>NUCLEOTIDE SEQUENCE [LARGE SCALE GENOMIC DNA]</scope>
    <source>
        <strain evidence="2 3">TRF1</strain>
    </source>
</reference>
<proteinExistence type="predicted"/>
<keyword evidence="1" id="KW-0732">Signal</keyword>
<name>V8ARW7_9LACT</name>
<feature type="signal peptide" evidence="1">
    <location>
        <begin position="1"/>
        <end position="34"/>
    </location>
</feature>
<dbReference type="EMBL" id="AVFE01000002">
    <property type="protein sequence ID" value="ETD05699.1"/>
    <property type="molecule type" value="Genomic_DNA"/>
</dbReference>
<organism evidence="2 3">
    <name type="scientific">Lactococcus garvieae TRF1</name>
    <dbReference type="NCBI Taxonomy" id="1380772"/>
    <lineage>
        <taxon>Bacteria</taxon>
        <taxon>Bacillati</taxon>
        <taxon>Bacillota</taxon>
        <taxon>Bacilli</taxon>
        <taxon>Lactobacillales</taxon>
        <taxon>Streptococcaceae</taxon>
        <taxon>Lactococcus</taxon>
    </lineage>
</organism>
<dbReference type="AlphaFoldDB" id="V8ARW7"/>
<dbReference type="Proteomes" id="UP000018692">
    <property type="component" value="Unassembled WGS sequence"/>
</dbReference>
<protein>
    <recommendedName>
        <fullName evidence="4">WxL domain-containing protein</fullName>
    </recommendedName>
</protein>
<comment type="caution">
    <text evidence="2">The sequence shown here is derived from an EMBL/GenBank/DDBJ whole genome shotgun (WGS) entry which is preliminary data.</text>
</comment>
<evidence type="ECO:0000313" key="3">
    <source>
        <dbReference type="Proteomes" id="UP000018692"/>
    </source>
</evidence>
<sequence>MIKGKKKENIFLKVGLTGSMLLFGLIASHPTVNAEDITSNADVILSKGIRLTAVPNFEFGKIFYDGKAKSSTLAGENLGDKELSWFDGSGLPKEGIKVYATIKDIPQPEMAKGSLTFSTTEKLNGTASPKTGTYGGIGLAWYKDAEGKVSFNGKYKLNFNGERTLVVQTDNKESGYSYKEHKTKGVENFKIAISLKK</sequence>
<evidence type="ECO:0008006" key="4">
    <source>
        <dbReference type="Google" id="ProtNLM"/>
    </source>
</evidence>
<accession>V8ARW7</accession>
<feature type="chain" id="PRO_5004766416" description="WxL domain-containing protein" evidence="1">
    <location>
        <begin position="35"/>
        <end position="197"/>
    </location>
</feature>
<dbReference type="PATRIC" id="fig|1380772.3.peg.233"/>
<evidence type="ECO:0000256" key="1">
    <source>
        <dbReference type="SAM" id="SignalP"/>
    </source>
</evidence>
<gene>
    <name evidence="2" type="ORF">N568_0101100</name>
</gene>